<gene>
    <name evidence="1" type="ORF">H8L47_19195</name>
</gene>
<keyword evidence="2" id="KW-1185">Reference proteome</keyword>
<evidence type="ECO:0008006" key="3">
    <source>
        <dbReference type="Google" id="ProtNLM"/>
    </source>
</evidence>
<dbReference type="EMBL" id="JACOFX010000011">
    <property type="protein sequence ID" value="MBC3909696.1"/>
    <property type="molecule type" value="Genomic_DNA"/>
</dbReference>
<evidence type="ECO:0000313" key="2">
    <source>
        <dbReference type="Proteomes" id="UP000646911"/>
    </source>
</evidence>
<organism evidence="1 2">
    <name type="scientific">Undibacterium umbellatum</name>
    <dbReference type="NCBI Taxonomy" id="2762300"/>
    <lineage>
        <taxon>Bacteria</taxon>
        <taxon>Pseudomonadati</taxon>
        <taxon>Pseudomonadota</taxon>
        <taxon>Betaproteobacteria</taxon>
        <taxon>Burkholderiales</taxon>
        <taxon>Oxalobacteraceae</taxon>
        <taxon>Undibacterium</taxon>
    </lineage>
</organism>
<name>A0ABR6ZD64_9BURK</name>
<dbReference type="Proteomes" id="UP000646911">
    <property type="component" value="Unassembled WGS sequence"/>
</dbReference>
<accession>A0ABR6ZD64</accession>
<evidence type="ECO:0000313" key="1">
    <source>
        <dbReference type="EMBL" id="MBC3909696.1"/>
    </source>
</evidence>
<reference evidence="1 2" key="1">
    <citation type="submission" date="2020-08" db="EMBL/GenBank/DDBJ databases">
        <title>Novel species isolated from subtropical streams in China.</title>
        <authorList>
            <person name="Lu H."/>
        </authorList>
    </citation>
    <scope>NUCLEOTIDE SEQUENCE [LARGE SCALE GENOMIC DNA]</scope>
    <source>
        <strain evidence="1 2">NL8W</strain>
    </source>
</reference>
<protein>
    <recommendedName>
        <fullName evidence="3">DUF2283 domain-containing protein</fullName>
    </recommendedName>
</protein>
<proteinExistence type="predicted"/>
<comment type="caution">
    <text evidence="1">The sequence shown here is derived from an EMBL/GenBank/DDBJ whole genome shotgun (WGS) entry which is preliminary data.</text>
</comment>
<dbReference type="RefSeq" id="WP_186955214.1">
    <property type="nucleotide sequence ID" value="NZ_JACOFX010000011.1"/>
</dbReference>
<sequence length="121" mass="13842">MIIQFSANEAAMDTKYKTVTNGEDYLLFQRHETHGGEDDTGVYIEYLDQGEAGENIVASVDLSRDLLTIILAAPLFSARHQRKEIRRFEVCLSISDVQFLALRQGLELTFWDRMKQLTLAE</sequence>